<feature type="binding site" evidence="5">
    <location>
        <begin position="5"/>
        <end position="7"/>
    </location>
    <ligand>
        <name>AMP</name>
        <dbReference type="ChEBI" id="CHEBI:456215"/>
    </ligand>
</feature>
<keyword evidence="1 5" id="KW-0808">Transferase</keyword>
<name>A0A508TG88_9BRAD</name>
<evidence type="ECO:0000256" key="5">
    <source>
        <dbReference type="HAMAP-Rule" id="MF_00235"/>
    </source>
</evidence>
<feature type="binding site" evidence="5">
    <location>
        <position position="86"/>
    </location>
    <ligand>
        <name>AMP</name>
        <dbReference type="ChEBI" id="CHEBI:456215"/>
    </ligand>
</feature>
<dbReference type="HAMAP" id="MF_00235">
    <property type="entry name" value="Adenylate_kinase_Adk"/>
    <property type="match status" value="1"/>
</dbReference>
<comment type="pathway">
    <text evidence="5">Purine metabolism; AMP biosynthesis via salvage pathway; AMP from ADP: step 1/1.</text>
</comment>
<dbReference type="GO" id="GO:0005524">
    <property type="term" value="F:ATP binding"/>
    <property type="evidence" value="ECO:0007669"/>
    <property type="project" value="UniProtKB-UniRule"/>
</dbReference>
<evidence type="ECO:0000256" key="7">
    <source>
        <dbReference type="RuleBase" id="RU003331"/>
    </source>
</evidence>
<dbReference type="UniPathway" id="UPA00588">
    <property type="reaction ID" value="UER00649"/>
</dbReference>
<dbReference type="PANTHER" id="PTHR23359">
    <property type="entry name" value="NUCLEOTIDE KINASE"/>
    <property type="match status" value="1"/>
</dbReference>
<evidence type="ECO:0000313" key="9">
    <source>
        <dbReference type="Proteomes" id="UP000328092"/>
    </source>
</evidence>
<organism evidence="8 9">
    <name type="scientific">Bradyrhizobium ivorense</name>
    <dbReference type="NCBI Taxonomy" id="2511166"/>
    <lineage>
        <taxon>Bacteria</taxon>
        <taxon>Pseudomonadati</taxon>
        <taxon>Pseudomonadota</taxon>
        <taxon>Alphaproteobacteria</taxon>
        <taxon>Hyphomicrobiales</taxon>
        <taxon>Nitrobacteraceae</taxon>
        <taxon>Bradyrhizobium</taxon>
    </lineage>
</organism>
<evidence type="ECO:0000256" key="2">
    <source>
        <dbReference type="ARBA" id="ARBA00022727"/>
    </source>
</evidence>
<dbReference type="Pfam" id="PF00406">
    <property type="entry name" value="ADK"/>
    <property type="match status" value="1"/>
</dbReference>
<comment type="caution">
    <text evidence="5">Lacks conserved residue(s) required for the propagation of feature annotation.</text>
</comment>
<comment type="catalytic activity">
    <reaction evidence="5 7">
        <text>AMP + ATP = 2 ADP</text>
        <dbReference type="Rhea" id="RHEA:12973"/>
        <dbReference type="ChEBI" id="CHEBI:30616"/>
        <dbReference type="ChEBI" id="CHEBI:456215"/>
        <dbReference type="ChEBI" id="CHEBI:456216"/>
        <dbReference type="EC" id="2.7.4.3"/>
    </reaction>
</comment>
<dbReference type="EMBL" id="CAADFC020000016">
    <property type="protein sequence ID" value="VIO72928.1"/>
    <property type="molecule type" value="Genomic_DNA"/>
</dbReference>
<comment type="subcellular location">
    <subcellularLocation>
        <location evidence="5 7">Cytoplasm</location>
    </subcellularLocation>
</comment>
<feature type="binding site" evidence="5">
    <location>
        <position position="97"/>
    </location>
    <ligand>
        <name>AMP</name>
        <dbReference type="ChEBI" id="CHEBI:456215"/>
    </ligand>
</feature>
<dbReference type="InterPro" id="IPR033690">
    <property type="entry name" value="Adenylat_kinase_CS"/>
</dbReference>
<keyword evidence="2 5" id="KW-0545">Nucleotide biosynthesis</keyword>
<sequence length="153" mass="16626">MERGELVPDELVVAIVAERISRPDAKYGFILDGFPRTIVQAAALDDILRAAGLRLDSVLELDVDEAALLGRILNRAKDATANGHARADDTEAALRVRLEEYGRQTKPLADYYREQGILKSVDGLQPIDKVASSLLEAIHTQGEGVRYAASSSP</sequence>
<feature type="binding site" evidence="5">
    <location>
        <begin position="33"/>
        <end position="36"/>
    </location>
    <ligand>
        <name>AMP</name>
        <dbReference type="ChEBI" id="CHEBI:456215"/>
    </ligand>
</feature>
<feature type="binding site" evidence="5">
    <location>
        <position position="75"/>
    </location>
    <ligand>
        <name>ATP</name>
        <dbReference type="ChEBI" id="CHEBI:30616"/>
    </ligand>
</feature>
<keyword evidence="9" id="KW-1185">Reference proteome</keyword>
<dbReference type="AlphaFoldDB" id="A0A508TG88"/>
<proteinExistence type="inferred from homology"/>
<keyword evidence="5 7" id="KW-0067">ATP-binding</keyword>
<dbReference type="CDD" id="cd01428">
    <property type="entry name" value="ADK"/>
    <property type="match status" value="1"/>
</dbReference>
<evidence type="ECO:0000256" key="3">
    <source>
        <dbReference type="ARBA" id="ARBA00022741"/>
    </source>
</evidence>
<dbReference type="InterPro" id="IPR000850">
    <property type="entry name" value="Adenylat/UMP-CMP_kin"/>
</dbReference>
<dbReference type="PRINTS" id="PR00094">
    <property type="entry name" value="ADENYLTKNASE"/>
</dbReference>
<evidence type="ECO:0000256" key="1">
    <source>
        <dbReference type="ARBA" id="ARBA00022679"/>
    </source>
</evidence>
<evidence type="ECO:0000313" key="8">
    <source>
        <dbReference type="EMBL" id="VIO72928.1"/>
    </source>
</evidence>
<feature type="binding site" evidence="5">
    <location>
        <position position="125"/>
    </location>
    <ligand>
        <name>ATP</name>
        <dbReference type="ChEBI" id="CHEBI:30616"/>
    </ligand>
</feature>
<gene>
    <name evidence="8" type="primary">adk_1</name>
    <name evidence="5" type="synonym">adk</name>
    <name evidence="8" type="ORF">CI1B_45770</name>
</gene>
<dbReference type="PROSITE" id="PS00113">
    <property type="entry name" value="ADENYLATE_KINASE"/>
    <property type="match status" value="1"/>
</dbReference>
<keyword evidence="5" id="KW-0963">Cytoplasm</keyword>
<reference evidence="8" key="1">
    <citation type="submission" date="2019-02" db="EMBL/GenBank/DDBJ databases">
        <authorList>
            <person name="Pothier F.J."/>
        </authorList>
    </citation>
    <scope>NUCLEOTIDE SEQUENCE</scope>
    <source>
        <strain evidence="8">CI-1B</strain>
    </source>
</reference>
<dbReference type="EC" id="2.7.4.3" evidence="5 7"/>
<dbReference type="Gene3D" id="3.40.50.300">
    <property type="entry name" value="P-loop containing nucleotide triphosphate hydrolases"/>
    <property type="match status" value="1"/>
</dbReference>
<comment type="caution">
    <text evidence="8">The sequence shown here is derived from an EMBL/GenBank/DDBJ whole genome shotgun (WGS) entry which is preliminary data.</text>
</comment>
<keyword evidence="4 5" id="KW-0418">Kinase</keyword>
<dbReference type="Proteomes" id="UP000328092">
    <property type="component" value="Unassembled WGS sequence"/>
</dbReference>
<accession>A0A508TG88</accession>
<dbReference type="InterPro" id="IPR027417">
    <property type="entry name" value="P-loop_NTPase"/>
</dbReference>
<dbReference type="GO" id="GO:0004017">
    <property type="term" value="F:AMP kinase activity"/>
    <property type="evidence" value="ECO:0007669"/>
    <property type="project" value="UniProtKB-UniRule"/>
</dbReference>
<dbReference type="SUPFAM" id="SSF52540">
    <property type="entry name" value="P-loop containing nucleoside triphosphate hydrolases"/>
    <property type="match status" value="1"/>
</dbReference>
<comment type="domain">
    <text evidence="5">Consists of three domains, a large central CORE domain and two small peripheral domains, NMPbind and LID, which undergo movements during catalysis. The LID domain closes over the site of phosphoryl transfer upon ATP binding. Assembling and dissambling the active center during each catalytic cycle provides an effective means to prevent ATP hydrolysis.</text>
</comment>
<dbReference type="GO" id="GO:0005737">
    <property type="term" value="C:cytoplasm"/>
    <property type="evidence" value="ECO:0007669"/>
    <property type="project" value="UniProtKB-SubCell"/>
</dbReference>
<protein>
    <recommendedName>
        <fullName evidence="5 7">Adenylate kinase</fullName>
        <shortName evidence="5">AK</shortName>
        <ecNumber evidence="5 7">2.7.4.3</ecNumber>
    </recommendedName>
    <alternativeName>
        <fullName evidence="5">ATP-AMP transphosphorylase</fullName>
    </alternativeName>
    <alternativeName>
        <fullName evidence="5">ATP:AMP phosphotransferase</fullName>
    </alternativeName>
    <alternativeName>
        <fullName evidence="5">Adenylate monophosphate kinase</fullName>
    </alternativeName>
</protein>
<comment type="function">
    <text evidence="5">Catalyzes the reversible transfer of the terminal phosphate group between ATP and AMP. Plays an important role in cellular energy homeostasis and in adenine nucleotide metabolism.</text>
</comment>
<evidence type="ECO:0000256" key="6">
    <source>
        <dbReference type="RuleBase" id="RU003330"/>
    </source>
</evidence>
<dbReference type="GO" id="GO:0044209">
    <property type="term" value="P:AMP salvage"/>
    <property type="evidence" value="ECO:0007669"/>
    <property type="project" value="UniProtKB-UniRule"/>
</dbReference>
<evidence type="ECO:0000256" key="4">
    <source>
        <dbReference type="ARBA" id="ARBA00022777"/>
    </source>
</evidence>
<comment type="similarity">
    <text evidence="5 6">Belongs to the adenylate kinase family.</text>
</comment>
<comment type="subunit">
    <text evidence="5 7">Monomer.</text>
</comment>
<keyword evidence="3 5" id="KW-0547">Nucleotide-binding</keyword>
<feature type="binding site" evidence="5">
    <location>
        <position position="40"/>
    </location>
    <ligand>
        <name>AMP</name>
        <dbReference type="ChEBI" id="CHEBI:456215"/>
    </ligand>
</feature>